<name>A0A8E2F2G4_9PEZI</name>
<evidence type="ECO:0000313" key="1">
    <source>
        <dbReference type="EMBL" id="OCL08728.1"/>
    </source>
</evidence>
<proteinExistence type="predicted"/>
<dbReference type="OrthoDB" id="5428055at2759"/>
<dbReference type="EMBL" id="KV749603">
    <property type="protein sequence ID" value="OCL08728.1"/>
    <property type="molecule type" value="Genomic_DNA"/>
</dbReference>
<organism evidence="1 2">
    <name type="scientific">Glonium stellatum</name>
    <dbReference type="NCBI Taxonomy" id="574774"/>
    <lineage>
        <taxon>Eukaryota</taxon>
        <taxon>Fungi</taxon>
        <taxon>Dikarya</taxon>
        <taxon>Ascomycota</taxon>
        <taxon>Pezizomycotina</taxon>
        <taxon>Dothideomycetes</taxon>
        <taxon>Pleosporomycetidae</taxon>
        <taxon>Gloniales</taxon>
        <taxon>Gloniaceae</taxon>
        <taxon>Glonium</taxon>
    </lineage>
</organism>
<accession>A0A8E2F2G4</accession>
<reference evidence="1 2" key="1">
    <citation type="journal article" date="2016" name="Nat. Commun.">
        <title>Ectomycorrhizal ecology is imprinted in the genome of the dominant symbiotic fungus Cenococcum geophilum.</title>
        <authorList>
            <consortium name="DOE Joint Genome Institute"/>
            <person name="Peter M."/>
            <person name="Kohler A."/>
            <person name="Ohm R.A."/>
            <person name="Kuo A."/>
            <person name="Krutzmann J."/>
            <person name="Morin E."/>
            <person name="Arend M."/>
            <person name="Barry K.W."/>
            <person name="Binder M."/>
            <person name="Choi C."/>
            <person name="Clum A."/>
            <person name="Copeland A."/>
            <person name="Grisel N."/>
            <person name="Haridas S."/>
            <person name="Kipfer T."/>
            <person name="LaButti K."/>
            <person name="Lindquist E."/>
            <person name="Lipzen A."/>
            <person name="Maire R."/>
            <person name="Meier B."/>
            <person name="Mihaltcheva S."/>
            <person name="Molinier V."/>
            <person name="Murat C."/>
            <person name="Poggeler S."/>
            <person name="Quandt C.A."/>
            <person name="Sperisen C."/>
            <person name="Tritt A."/>
            <person name="Tisserant E."/>
            <person name="Crous P.W."/>
            <person name="Henrissat B."/>
            <person name="Nehls U."/>
            <person name="Egli S."/>
            <person name="Spatafora J.W."/>
            <person name="Grigoriev I.V."/>
            <person name="Martin F.M."/>
        </authorList>
    </citation>
    <scope>NUCLEOTIDE SEQUENCE [LARGE SCALE GENOMIC DNA]</scope>
    <source>
        <strain evidence="1 2">CBS 207.34</strain>
    </source>
</reference>
<keyword evidence="2" id="KW-1185">Reference proteome</keyword>
<gene>
    <name evidence="1" type="ORF">AOQ84DRAFT_221583</name>
</gene>
<evidence type="ECO:0000313" key="2">
    <source>
        <dbReference type="Proteomes" id="UP000250140"/>
    </source>
</evidence>
<protein>
    <submittedName>
        <fullName evidence="1">Uncharacterized protein</fullName>
    </submittedName>
</protein>
<dbReference type="AlphaFoldDB" id="A0A8E2F2G4"/>
<dbReference type="Proteomes" id="UP000250140">
    <property type="component" value="Unassembled WGS sequence"/>
</dbReference>
<sequence>MAAFPMKPYMLESKSDQLKVGRWLCSEGPYLDYISELSTSNPGLRKADPKNKDHPLRPGNAKVVLLDLRDDLGVDKKEFVSVVDLESHFRRIRASDASGRRRIYLVEGLAQDYISALGSHFFMDPSFFLRQERTCVWSNEFTPTSDALPQPSLLQPDKCFHIQYCELRQFDRVLSIAPMYCHRTGRHVGMTAARKEEGSTTGILRRKCAFWSQKYDDGGWDGAWSLFSTYSPLEFFISVSALHVSVLLSLVPFIHSLVP</sequence>